<evidence type="ECO:0000256" key="2">
    <source>
        <dbReference type="ARBA" id="ARBA00022692"/>
    </source>
</evidence>
<dbReference type="Proteomes" id="UP000243887">
    <property type="component" value="Unassembled WGS sequence"/>
</dbReference>
<proteinExistence type="predicted"/>
<dbReference type="GO" id="GO:0016020">
    <property type="term" value="C:membrane"/>
    <property type="evidence" value="ECO:0007669"/>
    <property type="project" value="UniProtKB-SubCell"/>
</dbReference>
<feature type="domain" description="RDD" evidence="6">
    <location>
        <begin position="18"/>
        <end position="147"/>
    </location>
</feature>
<feature type="transmembrane region" description="Helical" evidence="5">
    <location>
        <begin position="58"/>
        <end position="77"/>
    </location>
</feature>
<dbReference type="AlphaFoldDB" id="A0A1I3S0K7"/>
<evidence type="ECO:0000313" key="7">
    <source>
        <dbReference type="EMBL" id="SFJ51067.1"/>
    </source>
</evidence>
<keyword evidence="2 5" id="KW-0812">Transmembrane</keyword>
<gene>
    <name evidence="7" type="ORF">SAMN04487893_10950</name>
</gene>
<dbReference type="InterPro" id="IPR010432">
    <property type="entry name" value="RDD"/>
</dbReference>
<protein>
    <submittedName>
        <fullName evidence="7">Uncharacterized membrane protein YckC, RDD family</fullName>
    </submittedName>
</protein>
<dbReference type="PANTHER" id="PTHR38480:SF1">
    <property type="entry name" value="SLR0254 PROTEIN"/>
    <property type="match status" value="1"/>
</dbReference>
<keyword evidence="4 5" id="KW-0472">Membrane</keyword>
<evidence type="ECO:0000256" key="1">
    <source>
        <dbReference type="ARBA" id="ARBA00004141"/>
    </source>
</evidence>
<evidence type="ECO:0000256" key="4">
    <source>
        <dbReference type="ARBA" id="ARBA00023136"/>
    </source>
</evidence>
<evidence type="ECO:0000256" key="3">
    <source>
        <dbReference type="ARBA" id="ARBA00022989"/>
    </source>
</evidence>
<dbReference type="STRING" id="1150112.SAMN04487893_10950"/>
<name>A0A1I3S0K7_9FLAO</name>
<sequence>MQLTINTTQNVKIYFNQAPLSSRIVASLIDLCCLIIYCIGVFIFWNSLDLSSYFSDDLTIYSIILILLLPAVFYSLLTENLFNGSSLGKKIMKLRVIKLDGYHATFADYLTRWIFRSIDVMIGSGVIGLLSVIFSDKGQRLGDLVAGTAVISTKSNVNLESTIYQELDDNYSVTYHQVLKLSDNDIRLIKEVMNDFKKSRNHKLLSTLVTKIEKTLGVKSKNSSHLQFVDIVIKDYNYLSQQKA</sequence>
<dbReference type="EMBL" id="FORU01000009">
    <property type="protein sequence ID" value="SFJ51067.1"/>
    <property type="molecule type" value="Genomic_DNA"/>
</dbReference>
<evidence type="ECO:0000259" key="6">
    <source>
        <dbReference type="Pfam" id="PF06271"/>
    </source>
</evidence>
<organism evidence="7 8">
    <name type="scientific">Myroides guanonis</name>
    <dbReference type="NCBI Taxonomy" id="1150112"/>
    <lineage>
        <taxon>Bacteria</taxon>
        <taxon>Pseudomonadati</taxon>
        <taxon>Bacteroidota</taxon>
        <taxon>Flavobacteriia</taxon>
        <taxon>Flavobacteriales</taxon>
        <taxon>Flavobacteriaceae</taxon>
        <taxon>Myroides</taxon>
    </lineage>
</organism>
<keyword evidence="3 5" id="KW-1133">Transmembrane helix</keyword>
<evidence type="ECO:0000256" key="5">
    <source>
        <dbReference type="SAM" id="Phobius"/>
    </source>
</evidence>
<dbReference type="PANTHER" id="PTHR38480">
    <property type="entry name" value="SLR0254 PROTEIN"/>
    <property type="match status" value="1"/>
</dbReference>
<reference evidence="8" key="1">
    <citation type="submission" date="2016-10" db="EMBL/GenBank/DDBJ databases">
        <authorList>
            <person name="Varghese N."/>
            <person name="Submissions S."/>
        </authorList>
    </citation>
    <scope>NUCLEOTIDE SEQUENCE [LARGE SCALE GENOMIC DNA]</scope>
    <source>
        <strain evidence="8">DSM 26542</strain>
    </source>
</reference>
<feature type="transmembrane region" description="Helical" evidence="5">
    <location>
        <begin position="113"/>
        <end position="134"/>
    </location>
</feature>
<evidence type="ECO:0000313" key="8">
    <source>
        <dbReference type="Proteomes" id="UP000243887"/>
    </source>
</evidence>
<dbReference type="Pfam" id="PF06271">
    <property type="entry name" value="RDD"/>
    <property type="match status" value="1"/>
</dbReference>
<feature type="transmembrane region" description="Helical" evidence="5">
    <location>
        <begin position="24"/>
        <end position="46"/>
    </location>
</feature>
<accession>A0A1I3S0K7</accession>
<comment type="subcellular location">
    <subcellularLocation>
        <location evidence="1">Membrane</location>
        <topology evidence="1">Multi-pass membrane protein</topology>
    </subcellularLocation>
</comment>
<keyword evidence="8" id="KW-1185">Reference proteome</keyword>